<dbReference type="HOGENOM" id="CLU_1307886_0_0_2"/>
<evidence type="ECO:0000313" key="2">
    <source>
        <dbReference type="Proteomes" id="UP000007485"/>
    </source>
</evidence>
<dbReference type="Proteomes" id="UP000007485">
    <property type="component" value="Chromosome"/>
</dbReference>
<protein>
    <submittedName>
        <fullName evidence="1">Uncharacterized protein</fullName>
    </submittedName>
</protein>
<dbReference type="STRING" id="985053.VMUT_1050"/>
<gene>
    <name evidence="1" type="ordered locus">VMUT_1050</name>
</gene>
<accession>F0QXU4</accession>
<evidence type="ECO:0000313" key="1">
    <source>
        <dbReference type="EMBL" id="ADY01257.1"/>
    </source>
</evidence>
<dbReference type="EMBL" id="CP002529">
    <property type="protein sequence ID" value="ADY01257.1"/>
    <property type="molecule type" value="Genomic_DNA"/>
</dbReference>
<sequence>MIKELIKEPSIAITQSPYALLTYAITKALATLITKDKKVKEIYPLTYLEMAKPQLLAKILKLLIAMDLLQSIVIATASKIMNLMGINVLIEDYLPTIILDHIEYARLYMEDHELDRDRAIKALYKLSLTLMNMLTPIAIYVHANTKTRLSRSINRGYRIVNPDILHDNLRSKALLTVMRLSMGNNVHVINNNGPLSETRRQLIDIVAKND</sequence>
<organism evidence="1 2">
    <name type="scientific">Vulcanisaeta moutnovskia (strain 768-28)</name>
    <dbReference type="NCBI Taxonomy" id="985053"/>
    <lineage>
        <taxon>Archaea</taxon>
        <taxon>Thermoproteota</taxon>
        <taxon>Thermoprotei</taxon>
        <taxon>Thermoproteales</taxon>
        <taxon>Thermoproteaceae</taxon>
        <taxon>Vulcanisaeta</taxon>
    </lineage>
</organism>
<dbReference type="AlphaFoldDB" id="F0QXU4"/>
<reference evidence="1 2" key="1">
    <citation type="journal article" date="2011" name="J. Bacteriol.">
        <title>Complete genome sequence of 'Vulcanisaeta moutnovskia' strain 768-28, a novel member of the hyperthermophilic crenarchaeal genus vulcanisaeta.</title>
        <authorList>
            <person name="Gumerov V.M."/>
            <person name="Mardanov A.V."/>
            <person name="Beletsky A.V."/>
            <person name="Prokofeva M.I."/>
            <person name="Bonch-Osmolovskaya E.A."/>
            <person name="Ravin N.V."/>
            <person name="Skryabin K.G."/>
        </authorList>
    </citation>
    <scope>NUCLEOTIDE SEQUENCE [LARGE SCALE GENOMIC DNA]</scope>
    <source>
        <strain evidence="1 2">768-28</strain>
    </source>
</reference>
<dbReference type="KEGG" id="vmo:VMUT_1050"/>
<proteinExistence type="predicted"/>
<keyword evidence="2" id="KW-1185">Reference proteome</keyword>
<name>F0QXU4_VULM7</name>